<sequence length="69" mass="7836">MTTHSTPITTRIADMPAPLPAHSPRRMLAEISDFWRTFIKAAFHPYHPEQHYMRGPGPACASKQKRHGV</sequence>
<comment type="caution">
    <text evidence="2">The sequence shown here is derived from an EMBL/GenBank/DDBJ whole genome shotgun (WGS) entry which is preliminary data.</text>
</comment>
<accession>A0A4U6BNU4</accession>
<evidence type="ECO:0000313" key="2">
    <source>
        <dbReference type="EMBL" id="TKT72140.1"/>
    </source>
</evidence>
<evidence type="ECO:0000313" key="3">
    <source>
        <dbReference type="Proteomes" id="UP000034832"/>
    </source>
</evidence>
<keyword evidence="3" id="KW-1185">Reference proteome</keyword>
<evidence type="ECO:0000256" key="1">
    <source>
        <dbReference type="SAM" id="MobiDB-lite"/>
    </source>
</evidence>
<gene>
    <name evidence="2" type="ORF">YH63_012330</name>
</gene>
<feature type="region of interest" description="Disordered" evidence="1">
    <location>
        <begin position="49"/>
        <end position="69"/>
    </location>
</feature>
<dbReference type="AlphaFoldDB" id="A0A4U6BNU4"/>
<dbReference type="OrthoDB" id="8086182at2"/>
<organism evidence="2 3">
    <name type="scientific">Afipia massiliensis</name>
    <dbReference type="NCBI Taxonomy" id="211460"/>
    <lineage>
        <taxon>Bacteria</taxon>
        <taxon>Pseudomonadati</taxon>
        <taxon>Pseudomonadota</taxon>
        <taxon>Alphaproteobacteria</taxon>
        <taxon>Hyphomicrobiales</taxon>
        <taxon>Nitrobacteraceae</taxon>
        <taxon>Afipia</taxon>
    </lineage>
</organism>
<dbReference type="Proteomes" id="UP000034832">
    <property type="component" value="Unassembled WGS sequence"/>
</dbReference>
<proteinExistence type="predicted"/>
<protein>
    <submittedName>
        <fullName evidence="2">Uncharacterized protein</fullName>
    </submittedName>
</protein>
<dbReference type="RefSeq" id="WP_046827348.1">
    <property type="nucleotide sequence ID" value="NZ_LBIA02000001.1"/>
</dbReference>
<name>A0A4U6BNU4_9BRAD</name>
<feature type="region of interest" description="Disordered" evidence="1">
    <location>
        <begin position="1"/>
        <end position="21"/>
    </location>
</feature>
<reference evidence="2" key="1">
    <citation type="submission" date="2019-04" db="EMBL/GenBank/DDBJ databases">
        <title>Whole genome sequencing of cave bacteria.</title>
        <authorList>
            <person name="Gan H.M."/>
            <person name="Barton H."/>
            <person name="Savka M.A."/>
        </authorList>
    </citation>
    <scope>NUCLEOTIDE SEQUENCE [LARGE SCALE GENOMIC DNA]</scope>
    <source>
        <strain evidence="2">LC387</strain>
    </source>
</reference>
<dbReference type="EMBL" id="LBIA02000001">
    <property type="protein sequence ID" value="TKT72140.1"/>
    <property type="molecule type" value="Genomic_DNA"/>
</dbReference>